<evidence type="ECO:0000313" key="3">
    <source>
        <dbReference type="EMBL" id="GLI53483.1"/>
    </source>
</evidence>
<dbReference type="CDD" id="cd06223">
    <property type="entry name" value="PRTases_typeI"/>
    <property type="match status" value="1"/>
</dbReference>
<comment type="caution">
    <text evidence="3">The sequence shown here is derived from an EMBL/GenBank/DDBJ whole genome shotgun (WGS) entry which is preliminary data.</text>
</comment>
<dbReference type="AlphaFoldDB" id="A0A9W6GDW9"/>
<reference evidence="3" key="1">
    <citation type="submission" date="2022-12" db="EMBL/GenBank/DDBJ databases">
        <title>Reference genome sequencing for broad-spectrum identification of bacterial and archaeal isolates by mass spectrometry.</title>
        <authorList>
            <person name="Sekiguchi Y."/>
            <person name="Tourlousse D.M."/>
        </authorList>
    </citation>
    <scope>NUCLEOTIDE SEQUENCE</scope>
    <source>
        <strain evidence="3">TSL-P1</strain>
    </source>
</reference>
<evidence type="ECO:0000313" key="4">
    <source>
        <dbReference type="Proteomes" id="UP001144297"/>
    </source>
</evidence>
<protein>
    <submittedName>
        <fullName evidence="3">Phosphoribosyltransferase</fullName>
    </submittedName>
</protein>
<dbReference type="GO" id="GO:0016757">
    <property type="term" value="F:glycosyltransferase activity"/>
    <property type="evidence" value="ECO:0007669"/>
    <property type="project" value="UniProtKB-KW"/>
</dbReference>
<dbReference type="InterPro" id="IPR029057">
    <property type="entry name" value="PRTase-like"/>
</dbReference>
<sequence length="219" mass="24936">MKLSLRSLLYDLVFYEKCPVCSRYSHFRYSPFCEFCWNKIEAFSSHRIVRGKFYNDFWNYIVSLNSFGAYEGFLKEAIHCFKYGGIKRVGRELGKLLASITPPEIDLLIPVPLHINKLRKREFNQSAILAKQCADAWEIPLSLTLLIKVKETKDQASLEARDRHSNVKNAYKVTGLMKGIKVGLVDDVVTTGATLMECAKTLKKAGIKEIHAITLARAI</sequence>
<dbReference type="PANTHER" id="PTHR47505:SF1">
    <property type="entry name" value="DNA UTILIZATION PROTEIN YHGH"/>
    <property type="match status" value="1"/>
</dbReference>
<keyword evidence="3" id="KW-0328">Glycosyltransferase</keyword>
<feature type="domain" description="Phosphoribosyltransferase" evidence="2">
    <location>
        <begin position="127"/>
        <end position="217"/>
    </location>
</feature>
<keyword evidence="3" id="KW-0808">Transferase</keyword>
<dbReference type="PANTHER" id="PTHR47505">
    <property type="entry name" value="DNA UTILIZATION PROTEIN YHGH"/>
    <property type="match status" value="1"/>
</dbReference>
<evidence type="ECO:0000256" key="1">
    <source>
        <dbReference type="ARBA" id="ARBA00008007"/>
    </source>
</evidence>
<accession>A0A9W6GDW9</accession>
<dbReference type="Pfam" id="PF00156">
    <property type="entry name" value="Pribosyltran"/>
    <property type="match status" value="1"/>
</dbReference>
<organism evidence="3 4">
    <name type="scientific">Thermodesulfovibrio yellowstonii</name>
    <dbReference type="NCBI Taxonomy" id="28262"/>
    <lineage>
        <taxon>Bacteria</taxon>
        <taxon>Pseudomonadati</taxon>
        <taxon>Nitrospirota</taxon>
        <taxon>Thermodesulfovibrionia</taxon>
        <taxon>Thermodesulfovibrionales</taxon>
        <taxon>Thermodesulfovibrionaceae</taxon>
        <taxon>Thermodesulfovibrio</taxon>
    </lineage>
</organism>
<keyword evidence="4" id="KW-1185">Reference proteome</keyword>
<dbReference type="Gene3D" id="3.40.50.2020">
    <property type="match status" value="1"/>
</dbReference>
<comment type="similarity">
    <text evidence="1">Belongs to the ComF/GntX family.</text>
</comment>
<evidence type="ECO:0000259" key="2">
    <source>
        <dbReference type="Pfam" id="PF00156"/>
    </source>
</evidence>
<proteinExistence type="inferred from homology"/>
<gene>
    <name evidence="3" type="ORF">TISLANDTSLP1_11760</name>
</gene>
<dbReference type="SUPFAM" id="SSF53271">
    <property type="entry name" value="PRTase-like"/>
    <property type="match status" value="1"/>
</dbReference>
<name>A0A9W6GDW9_9BACT</name>
<dbReference type="InterPro" id="IPR051910">
    <property type="entry name" value="ComF/GntX_DNA_util-trans"/>
</dbReference>
<dbReference type="Proteomes" id="UP001144297">
    <property type="component" value="Unassembled WGS sequence"/>
</dbReference>
<dbReference type="EMBL" id="BSDX01000001">
    <property type="protein sequence ID" value="GLI53483.1"/>
    <property type="molecule type" value="Genomic_DNA"/>
</dbReference>
<dbReference type="InterPro" id="IPR000836">
    <property type="entry name" value="PRTase_dom"/>
</dbReference>